<dbReference type="Gene3D" id="3.50.50.60">
    <property type="entry name" value="FAD/NAD(P)-binding domain"/>
    <property type="match status" value="1"/>
</dbReference>
<dbReference type="Pfam" id="PF13450">
    <property type="entry name" value="NAD_binding_8"/>
    <property type="match status" value="1"/>
</dbReference>
<proteinExistence type="predicted"/>
<dbReference type="InterPro" id="IPR036188">
    <property type="entry name" value="FAD/NAD-bd_sf"/>
</dbReference>
<feature type="non-terminal residue" evidence="1">
    <location>
        <position position="411"/>
    </location>
</feature>
<dbReference type="OrthoDB" id="68575at2759"/>
<reference evidence="1 2" key="1">
    <citation type="journal article" date="2015" name="Environ. Microbiol.">
        <title>Metagenome sequence of Elaphomyces granulatus from sporocarp tissue reveals Ascomycota ectomycorrhizal fingerprints of genome expansion and a Proteobacteria-rich microbiome.</title>
        <authorList>
            <person name="Quandt C.A."/>
            <person name="Kohler A."/>
            <person name="Hesse C.N."/>
            <person name="Sharpton T.J."/>
            <person name="Martin F."/>
            <person name="Spatafora J.W."/>
        </authorList>
    </citation>
    <scope>NUCLEOTIDE SEQUENCE [LARGE SCALE GENOMIC DNA]</scope>
    <source>
        <strain evidence="1 2">OSC145934</strain>
    </source>
</reference>
<evidence type="ECO:0000313" key="2">
    <source>
        <dbReference type="Proteomes" id="UP000243515"/>
    </source>
</evidence>
<sequence length="411" mass="44858">RLHDLGKSVILVECEDVLGGHTNTYVDPQTKITIDYGVLVYHDIPVVQNYFNRLNIPFAIAPIGGRGNTTYANFKEGKVIANFIPSNPTNALAAYGAQVAQYPGLSAGFLLPNPVPEDLLMPFGQFAQKYNLGDAVQIIAGFAEGHGDVLKQMTLNIFMVNGLQVLKSMQTGFLVTTHHDNYEIYGNALQVLGSDKVLLKSRVVSTKRSFADHVEVTVQTPSGLKVIKANKLVMAIPPKLPNLAGFDLDGTEKSLFSKFINTAYYTGLVHNTGLPADASYQNVDVADPYSLPDLPGLYGLSTTAIPGLFSVQYGSQTALPDDAVKADIIATIKRLRKSMGIQAHEEPELVAYDNHTPFRLTVSPDDVKSGFYNNLNALQGHLHTFWTGAAFDKHDSSLLWNFTETLLTKIT</sequence>
<dbReference type="Gene3D" id="3.30.70.1990">
    <property type="match status" value="1"/>
</dbReference>
<evidence type="ECO:0000313" key="1">
    <source>
        <dbReference type="EMBL" id="OXV10050.1"/>
    </source>
</evidence>
<dbReference type="SUPFAM" id="SSF51905">
    <property type="entry name" value="FAD/NAD(P)-binding domain"/>
    <property type="match status" value="1"/>
</dbReference>
<organism evidence="1 2">
    <name type="scientific">Elaphomyces granulatus</name>
    <dbReference type="NCBI Taxonomy" id="519963"/>
    <lineage>
        <taxon>Eukaryota</taxon>
        <taxon>Fungi</taxon>
        <taxon>Dikarya</taxon>
        <taxon>Ascomycota</taxon>
        <taxon>Pezizomycotina</taxon>
        <taxon>Eurotiomycetes</taxon>
        <taxon>Eurotiomycetidae</taxon>
        <taxon>Eurotiales</taxon>
        <taxon>Elaphomycetaceae</taxon>
        <taxon>Elaphomyces</taxon>
    </lineage>
</organism>
<keyword evidence="2" id="KW-1185">Reference proteome</keyword>
<comment type="caution">
    <text evidence="1">The sequence shown here is derived from an EMBL/GenBank/DDBJ whole genome shotgun (WGS) entry which is preliminary data.</text>
</comment>
<feature type="non-terminal residue" evidence="1">
    <location>
        <position position="1"/>
    </location>
</feature>
<dbReference type="Proteomes" id="UP000243515">
    <property type="component" value="Unassembled WGS sequence"/>
</dbReference>
<dbReference type="EMBL" id="NPHW01003159">
    <property type="protein sequence ID" value="OXV10050.1"/>
    <property type="molecule type" value="Genomic_DNA"/>
</dbReference>
<dbReference type="AlphaFoldDB" id="A0A232M0W7"/>
<accession>A0A232M0W7</accession>
<name>A0A232M0W7_9EURO</name>
<gene>
    <name evidence="1" type="ORF">Egran_02187</name>
</gene>
<protein>
    <submittedName>
        <fullName evidence="1">Uncharacterized protein</fullName>
    </submittedName>
</protein>
<dbReference type="Gene3D" id="1.10.405.20">
    <property type="match status" value="1"/>
</dbReference>